<accession>A0A1G2GT41</accession>
<proteinExistence type="predicted"/>
<reference evidence="1 2" key="1">
    <citation type="journal article" date="2016" name="Nat. Commun.">
        <title>Thousands of microbial genomes shed light on interconnected biogeochemical processes in an aquifer system.</title>
        <authorList>
            <person name="Anantharaman K."/>
            <person name="Brown C.T."/>
            <person name="Hug L.A."/>
            <person name="Sharon I."/>
            <person name="Castelle C.J."/>
            <person name="Probst A.J."/>
            <person name="Thomas B.C."/>
            <person name="Singh A."/>
            <person name="Wilkins M.J."/>
            <person name="Karaoz U."/>
            <person name="Brodie E.L."/>
            <person name="Williams K.H."/>
            <person name="Hubbard S.S."/>
            <person name="Banfield J.F."/>
        </authorList>
    </citation>
    <scope>NUCLEOTIDE SEQUENCE [LARGE SCALE GENOMIC DNA]</scope>
</reference>
<dbReference type="Proteomes" id="UP000179106">
    <property type="component" value="Unassembled WGS sequence"/>
</dbReference>
<organism evidence="1 2">
    <name type="scientific">Candidatus Ryanbacteria bacterium RIFCSPLOWO2_01_FULL_48_26</name>
    <dbReference type="NCBI Taxonomy" id="1802126"/>
    <lineage>
        <taxon>Bacteria</taxon>
        <taxon>Candidatus Ryaniibacteriota</taxon>
    </lineage>
</organism>
<name>A0A1G2GT41_9BACT</name>
<evidence type="ECO:0000313" key="1">
    <source>
        <dbReference type="EMBL" id="OGZ53356.1"/>
    </source>
</evidence>
<sequence>MAAGTGSLLALLVESALVVASLVPVESLVSVEVSLGAVVSSGKVPCTAPEFVLLEVVASVSDVSD</sequence>
<dbReference type="AlphaFoldDB" id="A0A1G2GT41"/>
<gene>
    <name evidence="1" type="ORF">A3B25_02010</name>
</gene>
<comment type="caution">
    <text evidence="1">The sequence shown here is derived from an EMBL/GenBank/DDBJ whole genome shotgun (WGS) entry which is preliminary data.</text>
</comment>
<protein>
    <submittedName>
        <fullName evidence="1">Uncharacterized protein</fullName>
    </submittedName>
</protein>
<dbReference type="STRING" id="1802126.A3B25_02010"/>
<evidence type="ECO:0000313" key="2">
    <source>
        <dbReference type="Proteomes" id="UP000179106"/>
    </source>
</evidence>
<dbReference type="EMBL" id="MHNW01000022">
    <property type="protein sequence ID" value="OGZ53356.1"/>
    <property type="molecule type" value="Genomic_DNA"/>
</dbReference>